<sequence length="43" mass="4745">MSATLRLPRTADLSPDVFRLRQRVLSAVLAIQTVALLVILAVR</sequence>
<gene>
    <name evidence="2" type="ORF">ACFQ5G_09990</name>
</gene>
<keyword evidence="1" id="KW-1133">Transmembrane helix</keyword>
<dbReference type="EMBL" id="JBHTMK010000012">
    <property type="protein sequence ID" value="MFD1365670.1"/>
    <property type="molecule type" value="Genomic_DNA"/>
</dbReference>
<keyword evidence="1" id="KW-0472">Membrane</keyword>
<evidence type="ECO:0000313" key="3">
    <source>
        <dbReference type="Proteomes" id="UP001597183"/>
    </source>
</evidence>
<proteinExistence type="predicted"/>
<protein>
    <recommendedName>
        <fullName evidence="4">Sensor histidine kinase</fullName>
    </recommendedName>
</protein>
<name>A0ABW4A620_9ACTN</name>
<evidence type="ECO:0000256" key="1">
    <source>
        <dbReference type="SAM" id="Phobius"/>
    </source>
</evidence>
<comment type="caution">
    <text evidence="2">The sequence shown here is derived from an EMBL/GenBank/DDBJ whole genome shotgun (WGS) entry which is preliminary data.</text>
</comment>
<accession>A0ABW4A620</accession>
<keyword evidence="3" id="KW-1185">Reference proteome</keyword>
<evidence type="ECO:0000313" key="2">
    <source>
        <dbReference type="EMBL" id="MFD1365670.1"/>
    </source>
</evidence>
<reference evidence="3" key="1">
    <citation type="journal article" date="2019" name="Int. J. Syst. Evol. Microbiol.">
        <title>The Global Catalogue of Microorganisms (GCM) 10K type strain sequencing project: providing services to taxonomists for standard genome sequencing and annotation.</title>
        <authorList>
            <consortium name="The Broad Institute Genomics Platform"/>
            <consortium name="The Broad Institute Genome Sequencing Center for Infectious Disease"/>
            <person name="Wu L."/>
            <person name="Ma J."/>
        </authorList>
    </citation>
    <scope>NUCLEOTIDE SEQUENCE [LARGE SCALE GENOMIC DNA]</scope>
    <source>
        <strain evidence="3">CCM 7526</strain>
    </source>
</reference>
<dbReference type="RefSeq" id="WP_317792797.1">
    <property type="nucleotide sequence ID" value="NZ_AP028461.1"/>
</dbReference>
<keyword evidence="1" id="KW-0812">Transmembrane</keyword>
<feature type="transmembrane region" description="Helical" evidence="1">
    <location>
        <begin position="24"/>
        <end position="42"/>
    </location>
</feature>
<dbReference type="Proteomes" id="UP001597183">
    <property type="component" value="Unassembled WGS sequence"/>
</dbReference>
<evidence type="ECO:0008006" key="4">
    <source>
        <dbReference type="Google" id="ProtNLM"/>
    </source>
</evidence>
<organism evidence="2 3">
    <name type="scientific">Actinoplanes sichuanensis</name>
    <dbReference type="NCBI Taxonomy" id="512349"/>
    <lineage>
        <taxon>Bacteria</taxon>
        <taxon>Bacillati</taxon>
        <taxon>Actinomycetota</taxon>
        <taxon>Actinomycetes</taxon>
        <taxon>Micromonosporales</taxon>
        <taxon>Micromonosporaceae</taxon>
        <taxon>Actinoplanes</taxon>
    </lineage>
</organism>